<reference evidence="4" key="1">
    <citation type="submission" date="2020-09" db="EMBL/GenBank/DDBJ databases">
        <title>A novel bacterium of genus Paenibacillus, isolated from South China Sea.</title>
        <authorList>
            <person name="Huang H."/>
            <person name="Mo K."/>
            <person name="Hu Y."/>
        </authorList>
    </citation>
    <scope>NUCLEOTIDE SEQUENCE</scope>
    <source>
        <strain evidence="4">IB182493</strain>
    </source>
</reference>
<evidence type="ECO:0000256" key="1">
    <source>
        <dbReference type="ARBA" id="ARBA00023125"/>
    </source>
</evidence>
<dbReference type="GO" id="GO:0006355">
    <property type="term" value="P:regulation of DNA-templated transcription"/>
    <property type="evidence" value="ECO:0007669"/>
    <property type="project" value="UniProtKB-ARBA"/>
</dbReference>
<comment type="caution">
    <text evidence="4">The sequence shown here is derived from an EMBL/GenBank/DDBJ whole genome shotgun (WGS) entry which is preliminary data.</text>
</comment>
<keyword evidence="1 2" id="KW-0238">DNA-binding</keyword>
<sequence>MNGFGKQTERKRSAIIEVAGRKLAELSYNRATMKEIAADAKVSQVTIYNYFGSKDELLIEAVRGMMDEQLEQYRRRLSEEADYSKLVGGIMLEEARFVKRIIACVRQSADSGFVHARLREYQDVQLAPFLIELVKKGVREGRIAEDLTEAELLFYFGMYQREMIRMLDGSDREERTGAAGAVSEERFIDFFFHGLLSPRFRV</sequence>
<evidence type="ECO:0000313" key="5">
    <source>
        <dbReference type="Proteomes" id="UP000632125"/>
    </source>
</evidence>
<gene>
    <name evidence="4" type="ORF">IDH41_17185</name>
</gene>
<keyword evidence="5" id="KW-1185">Reference proteome</keyword>
<dbReference type="RefSeq" id="WP_190863142.1">
    <property type="nucleotide sequence ID" value="NZ_JACXIY010000019.1"/>
</dbReference>
<dbReference type="Gene3D" id="1.10.357.10">
    <property type="entry name" value="Tetracycline Repressor, domain 2"/>
    <property type="match status" value="1"/>
</dbReference>
<proteinExistence type="predicted"/>
<evidence type="ECO:0000256" key="2">
    <source>
        <dbReference type="PROSITE-ProRule" id="PRU00335"/>
    </source>
</evidence>
<dbReference type="SUPFAM" id="SSF46689">
    <property type="entry name" value="Homeodomain-like"/>
    <property type="match status" value="1"/>
</dbReference>
<dbReference type="Pfam" id="PF00440">
    <property type="entry name" value="TetR_N"/>
    <property type="match status" value="1"/>
</dbReference>
<name>A0A927H696_9BACL</name>
<dbReference type="PRINTS" id="PR00455">
    <property type="entry name" value="HTHTETR"/>
</dbReference>
<dbReference type="AlphaFoldDB" id="A0A927H696"/>
<organism evidence="4 5">
    <name type="scientific">Paenibacillus arenilitoris</name>
    <dbReference type="NCBI Taxonomy" id="2772299"/>
    <lineage>
        <taxon>Bacteria</taxon>
        <taxon>Bacillati</taxon>
        <taxon>Bacillota</taxon>
        <taxon>Bacilli</taxon>
        <taxon>Bacillales</taxon>
        <taxon>Paenibacillaceae</taxon>
        <taxon>Paenibacillus</taxon>
    </lineage>
</organism>
<dbReference type="EMBL" id="JACXIY010000019">
    <property type="protein sequence ID" value="MBD2870316.1"/>
    <property type="molecule type" value="Genomic_DNA"/>
</dbReference>
<evidence type="ECO:0000259" key="3">
    <source>
        <dbReference type="PROSITE" id="PS50977"/>
    </source>
</evidence>
<dbReference type="PANTHER" id="PTHR30055">
    <property type="entry name" value="HTH-TYPE TRANSCRIPTIONAL REGULATOR RUTR"/>
    <property type="match status" value="1"/>
</dbReference>
<evidence type="ECO:0000313" key="4">
    <source>
        <dbReference type="EMBL" id="MBD2870316.1"/>
    </source>
</evidence>
<protein>
    <submittedName>
        <fullName evidence="4">TetR/AcrR family transcriptional regulator</fullName>
    </submittedName>
</protein>
<feature type="domain" description="HTH tetR-type" evidence="3">
    <location>
        <begin position="9"/>
        <end position="69"/>
    </location>
</feature>
<dbReference type="InterPro" id="IPR009057">
    <property type="entry name" value="Homeodomain-like_sf"/>
</dbReference>
<dbReference type="InterPro" id="IPR001647">
    <property type="entry name" value="HTH_TetR"/>
</dbReference>
<feature type="DNA-binding region" description="H-T-H motif" evidence="2">
    <location>
        <begin position="32"/>
        <end position="51"/>
    </location>
</feature>
<dbReference type="PROSITE" id="PS50977">
    <property type="entry name" value="HTH_TETR_2"/>
    <property type="match status" value="1"/>
</dbReference>
<dbReference type="InterPro" id="IPR050109">
    <property type="entry name" value="HTH-type_TetR-like_transc_reg"/>
</dbReference>
<dbReference type="Proteomes" id="UP000632125">
    <property type="component" value="Unassembled WGS sequence"/>
</dbReference>
<dbReference type="GO" id="GO:0003677">
    <property type="term" value="F:DNA binding"/>
    <property type="evidence" value="ECO:0007669"/>
    <property type="project" value="UniProtKB-UniRule"/>
</dbReference>
<accession>A0A927H696</accession>